<dbReference type="Proteomes" id="UP000559027">
    <property type="component" value="Unassembled WGS sequence"/>
</dbReference>
<evidence type="ECO:0000313" key="3">
    <source>
        <dbReference type="Proteomes" id="UP000559027"/>
    </source>
</evidence>
<feature type="compositionally biased region" description="Polar residues" evidence="1">
    <location>
        <begin position="30"/>
        <end position="43"/>
    </location>
</feature>
<organism evidence="2 3">
    <name type="scientific">Leucocoprinus leucothites</name>
    <dbReference type="NCBI Taxonomy" id="201217"/>
    <lineage>
        <taxon>Eukaryota</taxon>
        <taxon>Fungi</taxon>
        <taxon>Dikarya</taxon>
        <taxon>Basidiomycota</taxon>
        <taxon>Agaricomycotina</taxon>
        <taxon>Agaricomycetes</taxon>
        <taxon>Agaricomycetidae</taxon>
        <taxon>Agaricales</taxon>
        <taxon>Agaricineae</taxon>
        <taxon>Agaricaceae</taxon>
        <taxon>Leucocoprinus</taxon>
    </lineage>
</organism>
<name>A0A8H5G1Y8_9AGAR</name>
<reference evidence="2 3" key="1">
    <citation type="journal article" date="2020" name="ISME J.">
        <title>Uncovering the hidden diversity of litter-decomposition mechanisms in mushroom-forming fungi.</title>
        <authorList>
            <person name="Floudas D."/>
            <person name="Bentzer J."/>
            <person name="Ahren D."/>
            <person name="Johansson T."/>
            <person name="Persson P."/>
            <person name="Tunlid A."/>
        </authorList>
    </citation>
    <scope>NUCLEOTIDE SEQUENCE [LARGE SCALE GENOMIC DNA]</scope>
    <source>
        <strain evidence="2 3">CBS 146.42</strain>
    </source>
</reference>
<evidence type="ECO:0000313" key="2">
    <source>
        <dbReference type="EMBL" id="KAF5356834.1"/>
    </source>
</evidence>
<protein>
    <submittedName>
        <fullName evidence="2">Uncharacterized protein</fullName>
    </submittedName>
</protein>
<evidence type="ECO:0000256" key="1">
    <source>
        <dbReference type="SAM" id="MobiDB-lite"/>
    </source>
</evidence>
<keyword evidence="3" id="KW-1185">Reference proteome</keyword>
<sequence length="127" mass="13968">MTSATPTNSSSRTPPAPSPVAAPGSFGILPTQTRSSNQAVSPLSQNVEEKINVSRPSDVIHNAADAISALFTQEAQKLVAEIERSYTMKLDEEKKRFSEILEHERRLRSALEDKILALEKQLARNKP</sequence>
<comment type="caution">
    <text evidence="2">The sequence shown here is derived from an EMBL/GenBank/DDBJ whole genome shotgun (WGS) entry which is preliminary data.</text>
</comment>
<proteinExistence type="predicted"/>
<dbReference type="AlphaFoldDB" id="A0A8H5G1Y8"/>
<feature type="compositionally biased region" description="Low complexity" evidence="1">
    <location>
        <begin position="1"/>
        <end position="13"/>
    </location>
</feature>
<accession>A0A8H5G1Y8</accession>
<feature type="region of interest" description="Disordered" evidence="1">
    <location>
        <begin position="1"/>
        <end position="43"/>
    </location>
</feature>
<dbReference type="EMBL" id="JAACJO010000006">
    <property type="protein sequence ID" value="KAF5356834.1"/>
    <property type="molecule type" value="Genomic_DNA"/>
</dbReference>
<gene>
    <name evidence="2" type="ORF">D9756_006464</name>
</gene>
<dbReference type="OrthoDB" id="10568573at2759"/>